<feature type="region of interest" description="Disordered" evidence="1">
    <location>
        <begin position="270"/>
        <end position="323"/>
    </location>
</feature>
<protein>
    <recommendedName>
        <fullName evidence="4">Transposase MuDR plant domain-containing protein</fullName>
    </recommendedName>
</protein>
<sequence length="765" mass="85991">MVGRWIMYDNGTWDFKIDNDRMGRTVDYSKIKGVDGLKESIYAEYCLLGKEISAEMSHWLNDGESDTVGVGAAPVQITTDTDYKIFRALHRADKSVNVFMTFREFVGGEMIFLRSERVIMSQINASDDTPDNDEALLQHVEAIEASFGVNTETVFPRQHSFSEQEKENICGENLAVDNGKNKEANVEGGCGVILVSDDLPQESCIVQDKEKSCGAEMAVDNEQFGLRGADMAIDSGENKGDDMGEDEDDDGDYDYNYWHEYCRNDCVTDEDDDGDFKASPPKRRGCGHSGTNRNRRSRPTSGRGQVSGKPASSRGQRSSATGGYKSTKKVCIWKHSEVNTDKVRDYICTSRTAGFAYTEETNTEEGVDVVLLTPPKPNNQHNRVIEDDDDFVESVRSGETGESVDVVLVTPPKKYNKHNRVIEDDDEAVDPPINECTEGHDGVGADDEFVYPGKCTPPKENRLIEDSKYFIDLPVTQCTKVQGGESFMRGIQVSEMYGYNDVDPVFDEMRGRSFEPVEDGDEFVDPPIAECTYVHDGVGADDEFVDPRRCTPPKQNRVIEDSEEFVDPLVTQFTQVHGGESFMRGIQVSEMYGYNDVDPVFDKMRGSCFELPEIDYTKEDSDIYVGRLFKDKAKFKLTMAIYALAKVCMFKLRYCKRFITAKCVDKQCSWRVMAKQLGDSPTYMAETVKGIILPIPDPKDVFVPAEILKVELYPPMTKRTKGRPDIKRKLSAGEFPGLKKKKKPNKCSRCFKEGHRKTTCKEPVS</sequence>
<reference evidence="2" key="1">
    <citation type="submission" date="2019-12" db="EMBL/GenBank/DDBJ databases">
        <title>Genome sequencing and annotation of Brassica cretica.</title>
        <authorList>
            <person name="Studholme D.J."/>
            <person name="Sarris P."/>
        </authorList>
    </citation>
    <scope>NUCLEOTIDE SEQUENCE</scope>
    <source>
        <strain evidence="2">PFS-109/04</strain>
        <tissue evidence="2">Leaf</tissue>
    </source>
</reference>
<evidence type="ECO:0000256" key="1">
    <source>
        <dbReference type="SAM" id="MobiDB-lite"/>
    </source>
</evidence>
<feature type="region of interest" description="Disordered" evidence="1">
    <location>
        <begin position="226"/>
        <end position="250"/>
    </location>
</feature>
<dbReference type="AlphaFoldDB" id="A0A8S9PFX4"/>
<evidence type="ECO:0000313" key="2">
    <source>
        <dbReference type="EMBL" id="KAF3514339.1"/>
    </source>
</evidence>
<accession>A0A8S9PFX4</accession>
<evidence type="ECO:0000313" key="3">
    <source>
        <dbReference type="Proteomes" id="UP000712600"/>
    </source>
</evidence>
<gene>
    <name evidence="2" type="ORF">F2Q69_00005522</name>
</gene>
<dbReference type="Proteomes" id="UP000712600">
    <property type="component" value="Unassembled WGS sequence"/>
</dbReference>
<organism evidence="2 3">
    <name type="scientific">Brassica cretica</name>
    <name type="common">Mustard</name>
    <dbReference type="NCBI Taxonomy" id="69181"/>
    <lineage>
        <taxon>Eukaryota</taxon>
        <taxon>Viridiplantae</taxon>
        <taxon>Streptophyta</taxon>
        <taxon>Embryophyta</taxon>
        <taxon>Tracheophyta</taxon>
        <taxon>Spermatophyta</taxon>
        <taxon>Magnoliopsida</taxon>
        <taxon>eudicotyledons</taxon>
        <taxon>Gunneridae</taxon>
        <taxon>Pentapetalae</taxon>
        <taxon>rosids</taxon>
        <taxon>malvids</taxon>
        <taxon>Brassicales</taxon>
        <taxon>Brassicaceae</taxon>
        <taxon>Brassiceae</taxon>
        <taxon>Brassica</taxon>
    </lineage>
</organism>
<name>A0A8S9PFX4_BRACR</name>
<proteinExistence type="predicted"/>
<comment type="caution">
    <text evidence="2">The sequence shown here is derived from an EMBL/GenBank/DDBJ whole genome shotgun (WGS) entry which is preliminary data.</text>
</comment>
<feature type="region of interest" description="Disordered" evidence="1">
    <location>
        <begin position="719"/>
        <end position="745"/>
    </location>
</feature>
<dbReference type="EMBL" id="QGKX02001521">
    <property type="protein sequence ID" value="KAF3514339.1"/>
    <property type="molecule type" value="Genomic_DNA"/>
</dbReference>
<evidence type="ECO:0008006" key="4">
    <source>
        <dbReference type="Google" id="ProtNLM"/>
    </source>
</evidence>